<evidence type="ECO:0000256" key="4">
    <source>
        <dbReference type="PROSITE-ProRule" id="PRU00035"/>
    </source>
</evidence>
<evidence type="ECO:0000256" key="2">
    <source>
        <dbReference type="ARBA" id="ARBA00023117"/>
    </source>
</evidence>
<gene>
    <name evidence="8" type="ORF">CAUS1442_LOCUS13831</name>
</gene>
<evidence type="ECO:0000256" key="1">
    <source>
        <dbReference type="ARBA" id="ARBA00023015"/>
    </source>
</evidence>
<dbReference type="InterPro" id="IPR027353">
    <property type="entry name" value="NET_dom"/>
</dbReference>
<dbReference type="SUPFAM" id="SSF47370">
    <property type="entry name" value="Bromodomain"/>
    <property type="match status" value="1"/>
</dbReference>
<feature type="domain" description="NET" evidence="7">
    <location>
        <begin position="143"/>
        <end position="227"/>
    </location>
</feature>
<sequence length="237" mass="26165">MAPTSDAQWTALSKIVTAVMARADAAPFREPVDWKGLGIMDYPQIIKKPMDLGTVKKRISGRKYNTVFDAANDVRLVWTNCMTYNQDGSDFFVIAKRLSKLWEDKFAKFVRDQKLSEDSGTTKATPSSGTTTTTSSKANNVSAPPAIGNGDQVSLQEKREFARSLYKLSKEDLGKIIVKIDDRCPAALVKNAAEDECEMNVDKLTPELFKELVTLVAVCGRTSTGKKKASNSKRQKT</sequence>
<keyword evidence="3" id="KW-0804">Transcription</keyword>
<protein>
    <recommendedName>
        <fullName evidence="9">Bromo domain-containing protein</fullName>
    </recommendedName>
</protein>
<dbReference type="SMART" id="SM00297">
    <property type="entry name" value="BROMO"/>
    <property type="match status" value="1"/>
</dbReference>
<name>A0A7S0F5U8_9STRA</name>
<proteinExistence type="predicted"/>
<dbReference type="PROSITE" id="PS50014">
    <property type="entry name" value="BROMODOMAIN_2"/>
    <property type="match status" value="1"/>
</dbReference>
<accession>A0A7S0F5U8</accession>
<evidence type="ECO:0000256" key="5">
    <source>
        <dbReference type="SAM" id="MobiDB-lite"/>
    </source>
</evidence>
<keyword evidence="1" id="KW-0805">Transcription regulation</keyword>
<dbReference type="AlphaFoldDB" id="A0A7S0F5U8"/>
<dbReference type="EMBL" id="HBEF01022328">
    <property type="protein sequence ID" value="CAD8341696.1"/>
    <property type="molecule type" value="Transcribed_RNA"/>
</dbReference>
<evidence type="ECO:0000259" key="7">
    <source>
        <dbReference type="PROSITE" id="PS51525"/>
    </source>
</evidence>
<dbReference type="PRINTS" id="PR00503">
    <property type="entry name" value="BROMODOMAIN"/>
</dbReference>
<organism evidence="8">
    <name type="scientific">Craspedostauros australis</name>
    <dbReference type="NCBI Taxonomy" id="1486917"/>
    <lineage>
        <taxon>Eukaryota</taxon>
        <taxon>Sar</taxon>
        <taxon>Stramenopiles</taxon>
        <taxon>Ochrophyta</taxon>
        <taxon>Bacillariophyta</taxon>
        <taxon>Bacillariophyceae</taxon>
        <taxon>Bacillariophycidae</taxon>
        <taxon>Naviculales</taxon>
        <taxon>Naviculaceae</taxon>
        <taxon>Craspedostauros</taxon>
    </lineage>
</organism>
<evidence type="ECO:0000259" key="6">
    <source>
        <dbReference type="PROSITE" id="PS50014"/>
    </source>
</evidence>
<evidence type="ECO:0000313" key="8">
    <source>
        <dbReference type="EMBL" id="CAD8341696.1"/>
    </source>
</evidence>
<reference evidence="8" key="1">
    <citation type="submission" date="2021-01" db="EMBL/GenBank/DDBJ databases">
        <authorList>
            <person name="Corre E."/>
            <person name="Pelletier E."/>
            <person name="Niang G."/>
            <person name="Scheremetjew M."/>
            <person name="Finn R."/>
            <person name="Kale V."/>
            <person name="Holt S."/>
            <person name="Cochrane G."/>
            <person name="Meng A."/>
            <person name="Brown T."/>
            <person name="Cohen L."/>
        </authorList>
    </citation>
    <scope>NUCLEOTIDE SEQUENCE</scope>
    <source>
        <strain evidence="8">CCMP3328</strain>
    </source>
</reference>
<dbReference type="Gene3D" id="1.20.920.10">
    <property type="entry name" value="Bromodomain-like"/>
    <property type="match status" value="1"/>
</dbReference>
<evidence type="ECO:0000256" key="3">
    <source>
        <dbReference type="ARBA" id="ARBA00023163"/>
    </source>
</evidence>
<evidence type="ECO:0008006" key="9">
    <source>
        <dbReference type="Google" id="ProtNLM"/>
    </source>
</evidence>
<dbReference type="InterPro" id="IPR001487">
    <property type="entry name" value="Bromodomain"/>
</dbReference>
<feature type="domain" description="Bromo" evidence="6">
    <location>
        <begin position="20"/>
        <end position="92"/>
    </location>
</feature>
<feature type="compositionally biased region" description="Low complexity" evidence="5">
    <location>
        <begin position="119"/>
        <end position="138"/>
    </location>
</feature>
<dbReference type="PROSITE" id="PS51525">
    <property type="entry name" value="NET"/>
    <property type="match status" value="1"/>
</dbReference>
<keyword evidence="2 4" id="KW-0103">Bromodomain</keyword>
<feature type="region of interest" description="Disordered" evidence="5">
    <location>
        <begin position="117"/>
        <end position="150"/>
    </location>
</feature>
<dbReference type="Pfam" id="PF17035">
    <property type="entry name" value="BET"/>
    <property type="match status" value="1"/>
</dbReference>
<dbReference type="PANTHER" id="PTHR45926">
    <property type="entry name" value="OSJNBA0053K19.4 PROTEIN"/>
    <property type="match status" value="1"/>
</dbReference>
<dbReference type="InterPro" id="IPR038336">
    <property type="entry name" value="NET_sf"/>
</dbReference>
<dbReference type="Pfam" id="PF00439">
    <property type="entry name" value="Bromodomain"/>
    <property type="match status" value="1"/>
</dbReference>
<dbReference type="Gene3D" id="1.20.1270.220">
    <property type="match status" value="1"/>
</dbReference>
<dbReference type="InterPro" id="IPR036427">
    <property type="entry name" value="Bromodomain-like_sf"/>
</dbReference>